<protein>
    <submittedName>
        <fullName evidence="2">Uncharacterized protein</fullName>
    </submittedName>
</protein>
<feature type="region of interest" description="Disordered" evidence="1">
    <location>
        <begin position="1306"/>
        <end position="1346"/>
    </location>
</feature>
<feature type="region of interest" description="Disordered" evidence="1">
    <location>
        <begin position="421"/>
        <end position="500"/>
    </location>
</feature>
<feature type="region of interest" description="Disordered" evidence="1">
    <location>
        <begin position="1184"/>
        <end position="1244"/>
    </location>
</feature>
<keyword evidence="3" id="KW-1185">Reference proteome</keyword>
<dbReference type="Proteomes" id="UP000696485">
    <property type="component" value="Unassembled WGS sequence"/>
</dbReference>
<dbReference type="GO" id="GO:0005737">
    <property type="term" value="C:cytoplasm"/>
    <property type="evidence" value="ECO:0007669"/>
    <property type="project" value="TreeGrafter"/>
</dbReference>
<feature type="region of interest" description="Disordered" evidence="1">
    <location>
        <begin position="771"/>
        <end position="857"/>
    </location>
</feature>
<gene>
    <name evidence="2" type="ORF">BG006_009342</name>
</gene>
<sequence>MSANAQRTTRPPSSANEGGGSGEPCPPAREASPALSTPQDPIDPTEPADDTPVELEQSATHIVVEHTRDGTVKTHVYAAKGNGQPADLHESVLGRSALPPGDPTWSSHALRADRVVGEDGHEATTEAIDPIAAVTSSVTAALAASAAETRAAVSETLSGASSDICTAINLSVQETVAAFRAIHSEALGLGGAAARAEQVSAASTAAAAEMDQLREQLVPRLRAVSASRAGSGGGSGSLAGDLAGGHYSRSMPGSHRGPSVGSSSRAGDSVHGSEEEEKEAAATTSMAFMDPQYAQSVDTAACARSVSGVVPAEDGSGEAQDADEILGKMAGIENKIDTIGTKIETIYRVVVDGEVPDSVPQLLSDPAGSGVSSAGVTPEEVEAMTRMEAMRREMVAFPDTVQLQLMNENMEALRLALEKSAVTSAEGPVASEGPEASPEEEEEEEEVQAPVVVPDEEEVARNRAFQEEEDAKNRALQEEEAERKRALQEEETRWKESIQGSHAKQNELIELLGAKIDGSSHTNKLAMKTFWVFMRLLFQHAKDMGSKMDLLQRDFEHRTTHDQESHTRLSGMLTSIQSDLQTLARQLPESLADNAEIQRIVDQTIAGIQSSLVFAAVPPIPPVEPEDQVAEEAMPGARDGQGTVAETHAGASVARSRSLPIPGPDISLAPLDKDTVSEVETSDADAPTTDGAGAVEAVEPTTEEVSASQEENDSDPQLMLPQLEELIATIKSLQDHMAAMTAQYADLHAAVNRDAPPARADSVMAREVLEPAQTAASPEWQDAVDDEAQESSTSTSDSLPPPPPPGKPAEGYGPVPRSIVRPPSPSVAEEPVLEEMGSPAKVPEDPTDESSVSVAPSLSAPVTVQDLERMNDLLGSIAGLITTSAIEIKSGQKFLHNELQAEIGKVLHALHPPASHDTDEPETPEQQQQEREGQEVQARAVAEEAAQRQAEEQARSLECIGMIPNLTAALQSVNDHLANKMNTLREDVAGTGAQAREQMQIMHQDVRKLITGSIEDSGTLDVVRTVLEGVAAQHASRSDEVLEQLGEMAKSAEVQELFQELKATQEAALLQQQDAILDKLEEWCKGHGEHCEAVEDWHRRHDARGEATEKWHESQDERYKGFDQWRLLYNDQCASEDTWRQRVDERHAGYEELQRKSLEVLQRIEHASKCRCVSTSGEITPTEAEACAEEGTDTKSVATSNGNGPEDSTDPATGDRELTENRAISSAESSSSATTTCPSTPNRQRRARELCNLFRSFMNEAAPGHGSNCCGLPSCGSRSTADENTPAAPDLDSEDNEHAAIRGAPSMTIIPPSEGSKHEAKEESSVRHMDQDPSGLNEHTAPLESVSDTGRDYCRELYEMLLPHFAPKEQGHSGAAGSGRGFTEGEGTGAPSVDAACPADEANEATEVVAKQLAELQEQYDAAIADNEELRAQNTGMVSTILDKDRISNALMDDKVKLEEVLHEKDDKLAKQKEKYREAKRTMERLYRDELGLGDLPNDATATEDSGLSSRHQLAKQASEQLRQTVDEFEERHAVLRAEISALENQKNLLQRQIAEMAPSPVQIHSQVAPPSISSRRTGVRARGERESVSDDEVEDADDDYVEVGETSKKGSSGRSRPLSMVGSSPARQATAGTSGSAGTRGSRPFTRQGKRAVYSRSQSQGPKRRLGEAVYALSRVPQLEADIRICKDGVLSETLLSSKTVLTEEQLAKVRMAKKSTEDGKEDDDGEEEEVWSLSCNFRVNLVPSP</sequence>
<feature type="region of interest" description="Disordered" evidence="1">
    <location>
        <begin position="226"/>
        <end position="283"/>
    </location>
</feature>
<feature type="compositionally biased region" description="Low complexity" evidence="1">
    <location>
        <begin position="808"/>
        <end position="821"/>
    </location>
</feature>
<proteinExistence type="predicted"/>
<dbReference type="GO" id="GO:0032982">
    <property type="term" value="C:myosin filament"/>
    <property type="evidence" value="ECO:0007669"/>
    <property type="project" value="TreeGrafter"/>
</dbReference>
<evidence type="ECO:0000313" key="2">
    <source>
        <dbReference type="EMBL" id="KAF9327327.1"/>
    </source>
</evidence>
<accession>A0A9P5VJB4</accession>
<dbReference type="GO" id="GO:0051015">
    <property type="term" value="F:actin filament binding"/>
    <property type="evidence" value="ECO:0007669"/>
    <property type="project" value="TreeGrafter"/>
</dbReference>
<feature type="compositionally biased region" description="Acidic residues" evidence="1">
    <location>
        <begin position="1590"/>
        <end position="1603"/>
    </location>
</feature>
<feature type="region of interest" description="Disordered" evidence="1">
    <location>
        <begin position="1494"/>
        <end position="1518"/>
    </location>
</feature>
<name>A0A9P5VJB4_9FUNG</name>
<dbReference type="PANTHER" id="PTHR45615:SF40">
    <property type="entry name" value="MYOSIN HEAVY CHAIN, NON-MUSCLE"/>
    <property type="match status" value="1"/>
</dbReference>
<feature type="compositionally biased region" description="Polar residues" evidence="1">
    <location>
        <begin position="1194"/>
        <end position="1203"/>
    </location>
</feature>
<feature type="compositionally biased region" description="Polar residues" evidence="1">
    <location>
        <begin position="1500"/>
        <end position="1518"/>
    </location>
</feature>
<feature type="region of interest" description="Disordered" evidence="1">
    <location>
        <begin position="1560"/>
        <end position="1667"/>
    </location>
</feature>
<organism evidence="2 3">
    <name type="scientific">Podila minutissima</name>
    <dbReference type="NCBI Taxonomy" id="64525"/>
    <lineage>
        <taxon>Eukaryota</taxon>
        <taxon>Fungi</taxon>
        <taxon>Fungi incertae sedis</taxon>
        <taxon>Mucoromycota</taxon>
        <taxon>Mortierellomycotina</taxon>
        <taxon>Mortierellomycetes</taxon>
        <taxon>Mortierellales</taxon>
        <taxon>Mortierellaceae</taxon>
        <taxon>Podila</taxon>
    </lineage>
</organism>
<dbReference type="EMBL" id="JAAAUY010000676">
    <property type="protein sequence ID" value="KAF9327327.1"/>
    <property type="molecule type" value="Genomic_DNA"/>
</dbReference>
<evidence type="ECO:0000256" key="1">
    <source>
        <dbReference type="SAM" id="MobiDB-lite"/>
    </source>
</evidence>
<comment type="caution">
    <text evidence="2">The sequence shown here is derived from an EMBL/GenBank/DDBJ whole genome shotgun (WGS) entry which is preliminary data.</text>
</comment>
<dbReference type="GO" id="GO:0000146">
    <property type="term" value="F:microfilament motor activity"/>
    <property type="evidence" value="ECO:0007669"/>
    <property type="project" value="TreeGrafter"/>
</dbReference>
<feature type="region of interest" description="Disordered" evidence="1">
    <location>
        <begin position="1"/>
        <end position="54"/>
    </location>
</feature>
<feature type="region of interest" description="Disordered" evidence="1">
    <location>
        <begin position="1368"/>
        <end position="1393"/>
    </location>
</feature>
<feature type="region of interest" description="Disordered" evidence="1">
    <location>
        <begin position="911"/>
        <end position="949"/>
    </location>
</feature>
<feature type="compositionally biased region" description="Low complexity" evidence="1">
    <location>
        <begin position="1225"/>
        <end position="1241"/>
    </location>
</feature>
<feature type="region of interest" description="Disordered" evidence="1">
    <location>
        <begin position="627"/>
        <end position="716"/>
    </location>
</feature>
<feature type="compositionally biased region" description="Polar residues" evidence="1">
    <location>
        <begin position="1"/>
        <end position="16"/>
    </location>
</feature>
<feature type="compositionally biased region" description="Gly residues" evidence="1">
    <location>
        <begin position="1374"/>
        <end position="1388"/>
    </location>
</feature>
<reference evidence="2" key="1">
    <citation type="journal article" date="2020" name="Fungal Divers.">
        <title>Resolving the Mortierellaceae phylogeny through synthesis of multi-gene phylogenetics and phylogenomics.</title>
        <authorList>
            <person name="Vandepol N."/>
            <person name="Liber J."/>
            <person name="Desiro A."/>
            <person name="Na H."/>
            <person name="Kennedy M."/>
            <person name="Barry K."/>
            <person name="Grigoriev I.V."/>
            <person name="Miller A.N."/>
            <person name="O'Donnell K."/>
            <person name="Stajich J.E."/>
            <person name="Bonito G."/>
        </authorList>
    </citation>
    <scope>NUCLEOTIDE SEQUENCE</scope>
    <source>
        <strain evidence="2">NVP1</strain>
    </source>
</reference>
<dbReference type="GO" id="GO:0016460">
    <property type="term" value="C:myosin II complex"/>
    <property type="evidence" value="ECO:0007669"/>
    <property type="project" value="TreeGrafter"/>
</dbReference>
<feature type="compositionally biased region" description="Low complexity" evidence="1">
    <location>
        <begin position="684"/>
        <end position="707"/>
    </location>
</feature>
<dbReference type="PANTHER" id="PTHR45615">
    <property type="entry name" value="MYOSIN HEAVY CHAIN, NON-MUSCLE"/>
    <property type="match status" value="1"/>
</dbReference>
<feature type="compositionally biased region" description="Low complexity" evidence="1">
    <location>
        <begin position="1627"/>
        <end position="1644"/>
    </location>
</feature>
<evidence type="ECO:0000313" key="3">
    <source>
        <dbReference type="Proteomes" id="UP000696485"/>
    </source>
</evidence>
<feature type="compositionally biased region" description="Basic and acidic residues" evidence="1">
    <location>
        <begin position="459"/>
        <end position="496"/>
    </location>
</feature>
<feature type="compositionally biased region" description="Acidic residues" evidence="1">
    <location>
        <begin position="437"/>
        <end position="447"/>
    </location>
</feature>
<feature type="compositionally biased region" description="Basic and acidic residues" evidence="1">
    <location>
        <begin position="1315"/>
        <end position="1331"/>
    </location>
</feature>